<accession>A0ABQ8TQ74</accession>
<gene>
    <name evidence="2" type="ORF">ANN_10479</name>
</gene>
<keyword evidence="3" id="KW-1185">Reference proteome</keyword>
<name>A0ABQ8TQ74_PERAM</name>
<feature type="compositionally biased region" description="Basic and acidic residues" evidence="1">
    <location>
        <begin position="233"/>
        <end position="248"/>
    </location>
</feature>
<dbReference type="EMBL" id="JAJSOF020000005">
    <property type="protein sequence ID" value="KAJ4448463.1"/>
    <property type="molecule type" value="Genomic_DNA"/>
</dbReference>
<organism evidence="2 3">
    <name type="scientific">Periplaneta americana</name>
    <name type="common">American cockroach</name>
    <name type="synonym">Blatta americana</name>
    <dbReference type="NCBI Taxonomy" id="6978"/>
    <lineage>
        <taxon>Eukaryota</taxon>
        <taxon>Metazoa</taxon>
        <taxon>Ecdysozoa</taxon>
        <taxon>Arthropoda</taxon>
        <taxon>Hexapoda</taxon>
        <taxon>Insecta</taxon>
        <taxon>Pterygota</taxon>
        <taxon>Neoptera</taxon>
        <taxon>Polyneoptera</taxon>
        <taxon>Dictyoptera</taxon>
        <taxon>Blattodea</taxon>
        <taxon>Blattoidea</taxon>
        <taxon>Blattidae</taxon>
        <taxon>Blattinae</taxon>
        <taxon>Periplaneta</taxon>
    </lineage>
</organism>
<protein>
    <submittedName>
        <fullName evidence="2">Uncharacterized protein</fullName>
    </submittedName>
</protein>
<evidence type="ECO:0000313" key="2">
    <source>
        <dbReference type="EMBL" id="KAJ4448463.1"/>
    </source>
</evidence>
<feature type="compositionally biased region" description="Polar residues" evidence="1">
    <location>
        <begin position="249"/>
        <end position="261"/>
    </location>
</feature>
<dbReference type="Proteomes" id="UP001148838">
    <property type="component" value="Unassembled WGS sequence"/>
</dbReference>
<reference evidence="2 3" key="1">
    <citation type="journal article" date="2022" name="Allergy">
        <title>Genome assembly and annotation of Periplaneta americana reveal a comprehensive cockroach allergen profile.</title>
        <authorList>
            <person name="Wang L."/>
            <person name="Xiong Q."/>
            <person name="Saelim N."/>
            <person name="Wang L."/>
            <person name="Nong W."/>
            <person name="Wan A.T."/>
            <person name="Shi M."/>
            <person name="Liu X."/>
            <person name="Cao Q."/>
            <person name="Hui J.H.L."/>
            <person name="Sookrung N."/>
            <person name="Leung T.F."/>
            <person name="Tungtrongchitr A."/>
            <person name="Tsui S.K.W."/>
        </authorList>
    </citation>
    <scope>NUCLEOTIDE SEQUENCE [LARGE SCALE GENOMIC DNA]</scope>
    <source>
        <strain evidence="2">PWHHKU_190912</strain>
    </source>
</reference>
<evidence type="ECO:0000256" key="1">
    <source>
        <dbReference type="SAM" id="MobiDB-lite"/>
    </source>
</evidence>
<feature type="region of interest" description="Disordered" evidence="1">
    <location>
        <begin position="199"/>
        <end position="261"/>
    </location>
</feature>
<sequence>MTGQLSTVIKPQVSIILGYAIERELAKSHEGWKSNTVAEGDQDKSWYPHKVCHSCVEELRSWKNVKRKSLPFGIPMIWREPTNNGDNCYFCTVKVAGYTAKNKKDILYPNIPSVIRPIPHGPDIPVPQPLNQIHYYLDPEALKLNLQWIILMNQAILVMINVLIKDDQVAIPKCSTFPSPFYHQKMCVVTLTDEAFGDKNNPTIDNMPGSQLRAETEVTLNKQGEGMDDYDDESHNGDDEHSKGDGDNGSRNTSDSATDIR</sequence>
<comment type="caution">
    <text evidence="2">The sequence shown here is derived from an EMBL/GenBank/DDBJ whole genome shotgun (WGS) entry which is preliminary data.</text>
</comment>
<proteinExistence type="predicted"/>
<evidence type="ECO:0000313" key="3">
    <source>
        <dbReference type="Proteomes" id="UP001148838"/>
    </source>
</evidence>